<reference evidence="2 3" key="1">
    <citation type="journal article" date="2021" name="BMC Genomics">
        <title>Datura genome reveals duplications of psychoactive alkaloid biosynthetic genes and high mutation rate following tissue culture.</title>
        <authorList>
            <person name="Rajewski A."/>
            <person name="Carter-House D."/>
            <person name="Stajich J."/>
            <person name="Litt A."/>
        </authorList>
    </citation>
    <scope>NUCLEOTIDE SEQUENCE [LARGE SCALE GENOMIC DNA]</scope>
    <source>
        <strain evidence="2">AR-01</strain>
    </source>
</reference>
<comment type="caution">
    <text evidence="2">The sequence shown here is derived from an EMBL/GenBank/DDBJ whole genome shotgun (WGS) entry which is preliminary data.</text>
</comment>
<evidence type="ECO:0000313" key="3">
    <source>
        <dbReference type="Proteomes" id="UP000823775"/>
    </source>
</evidence>
<gene>
    <name evidence="2" type="ORF">HAX54_001992</name>
</gene>
<evidence type="ECO:0000313" key="2">
    <source>
        <dbReference type="EMBL" id="MCE3215343.1"/>
    </source>
</evidence>
<protein>
    <submittedName>
        <fullName evidence="2">Uncharacterized protein</fullName>
    </submittedName>
</protein>
<proteinExistence type="predicted"/>
<sequence length="112" mass="12527">AQTATLGREKAEGWDFEHFSGGHSSEPPMQNRVPGVRRNADGTPIRSIVGFRPLFGSCVASTVHGLLPETRCLVFTRLLTYSVFCYTSVSQQQFTDTSCDSPVCRRCCWFFK</sequence>
<name>A0ABS8WTF2_DATST</name>
<feature type="region of interest" description="Disordered" evidence="1">
    <location>
        <begin position="16"/>
        <end position="35"/>
    </location>
</feature>
<dbReference type="Proteomes" id="UP000823775">
    <property type="component" value="Unassembled WGS sequence"/>
</dbReference>
<organism evidence="2 3">
    <name type="scientific">Datura stramonium</name>
    <name type="common">Jimsonweed</name>
    <name type="synonym">Common thornapple</name>
    <dbReference type="NCBI Taxonomy" id="4076"/>
    <lineage>
        <taxon>Eukaryota</taxon>
        <taxon>Viridiplantae</taxon>
        <taxon>Streptophyta</taxon>
        <taxon>Embryophyta</taxon>
        <taxon>Tracheophyta</taxon>
        <taxon>Spermatophyta</taxon>
        <taxon>Magnoliopsida</taxon>
        <taxon>eudicotyledons</taxon>
        <taxon>Gunneridae</taxon>
        <taxon>Pentapetalae</taxon>
        <taxon>asterids</taxon>
        <taxon>lamiids</taxon>
        <taxon>Solanales</taxon>
        <taxon>Solanaceae</taxon>
        <taxon>Solanoideae</taxon>
        <taxon>Datureae</taxon>
        <taxon>Datura</taxon>
    </lineage>
</organism>
<accession>A0ABS8WTF2</accession>
<dbReference type="EMBL" id="JACEIK010010854">
    <property type="protein sequence ID" value="MCE3215343.1"/>
    <property type="molecule type" value="Genomic_DNA"/>
</dbReference>
<feature type="non-terminal residue" evidence="2">
    <location>
        <position position="1"/>
    </location>
</feature>
<keyword evidence="3" id="KW-1185">Reference proteome</keyword>
<evidence type="ECO:0000256" key="1">
    <source>
        <dbReference type="SAM" id="MobiDB-lite"/>
    </source>
</evidence>